<keyword evidence="2" id="KW-1133">Transmembrane helix</keyword>
<feature type="compositionally biased region" description="Basic and acidic residues" evidence="1">
    <location>
        <begin position="140"/>
        <end position="157"/>
    </location>
</feature>
<keyword evidence="4" id="KW-1185">Reference proteome</keyword>
<comment type="caution">
    <text evidence="3">The sequence shown here is derived from an EMBL/GenBank/DDBJ whole genome shotgun (WGS) entry which is preliminary data.</text>
</comment>
<dbReference type="OrthoDB" id="2381602at2"/>
<feature type="region of interest" description="Disordered" evidence="1">
    <location>
        <begin position="130"/>
        <end position="159"/>
    </location>
</feature>
<dbReference type="EMBL" id="SLXK01000003">
    <property type="protein sequence ID" value="TCP31179.1"/>
    <property type="molecule type" value="Genomic_DNA"/>
</dbReference>
<evidence type="ECO:0000256" key="2">
    <source>
        <dbReference type="SAM" id="Phobius"/>
    </source>
</evidence>
<dbReference type="AlphaFoldDB" id="A0A4R2P880"/>
<proteinExistence type="predicted"/>
<dbReference type="RefSeq" id="WP_132743709.1">
    <property type="nucleotide sequence ID" value="NZ_SLXK01000003.1"/>
</dbReference>
<evidence type="ECO:0000256" key="1">
    <source>
        <dbReference type="SAM" id="MobiDB-lite"/>
    </source>
</evidence>
<keyword evidence="2" id="KW-0812">Transmembrane</keyword>
<evidence type="ECO:0000313" key="4">
    <source>
        <dbReference type="Proteomes" id="UP000295416"/>
    </source>
</evidence>
<evidence type="ECO:0000313" key="3">
    <source>
        <dbReference type="EMBL" id="TCP31179.1"/>
    </source>
</evidence>
<dbReference type="InterPro" id="IPR014195">
    <property type="entry name" value="Spore_III_AG"/>
</dbReference>
<reference evidence="3 4" key="1">
    <citation type="submission" date="2019-03" db="EMBL/GenBank/DDBJ databases">
        <title>Genomic Encyclopedia of Type Strains, Phase IV (KMG-IV): sequencing the most valuable type-strain genomes for metagenomic binning, comparative biology and taxonomic classification.</title>
        <authorList>
            <person name="Goeker M."/>
        </authorList>
    </citation>
    <scope>NUCLEOTIDE SEQUENCE [LARGE SCALE GENOMIC DNA]</scope>
    <source>
        <strain evidence="3 4">DSM 19377</strain>
    </source>
</reference>
<gene>
    <name evidence="3" type="ORF">EV207_10362</name>
</gene>
<feature type="compositionally biased region" description="Polar residues" evidence="1">
    <location>
        <begin position="130"/>
        <end position="139"/>
    </location>
</feature>
<feature type="transmembrane region" description="Helical" evidence="2">
    <location>
        <begin position="32"/>
        <end position="52"/>
    </location>
</feature>
<dbReference type="Proteomes" id="UP000295416">
    <property type="component" value="Unassembled WGS sequence"/>
</dbReference>
<accession>A0A4R2P880</accession>
<dbReference type="NCBIfam" id="TIGR02830">
    <property type="entry name" value="spore_III_AG"/>
    <property type="match status" value="1"/>
</dbReference>
<protein>
    <submittedName>
        <fullName evidence="3">Stage III sporulation protein AG</fullName>
    </submittedName>
</protein>
<name>A0A4R2P880_9BACL</name>
<keyword evidence="2" id="KW-0472">Membrane</keyword>
<organism evidence="3 4">
    <name type="scientific">Scopulibacillus darangshiensis</name>
    <dbReference type="NCBI Taxonomy" id="442528"/>
    <lineage>
        <taxon>Bacteria</taxon>
        <taxon>Bacillati</taxon>
        <taxon>Bacillota</taxon>
        <taxon>Bacilli</taxon>
        <taxon>Bacillales</taxon>
        <taxon>Sporolactobacillaceae</taxon>
        <taxon>Scopulibacillus</taxon>
    </lineage>
</organism>
<feature type="region of interest" description="Disordered" evidence="1">
    <location>
        <begin position="56"/>
        <end position="82"/>
    </location>
</feature>
<feature type="compositionally biased region" description="Polar residues" evidence="1">
    <location>
        <begin position="69"/>
        <end position="80"/>
    </location>
</feature>
<sequence>MWNRLIEQLKGLFFTKKEAQPKTSSKSKKSPVQVLALLFALGVALMLLSHFITGQDPKSDKGTAPVFNANGSQKEQLSSLKSDEMNKKFSSIGEYEKYYSRHIEDILDKVTGITNVSAWVTLDSTERNIYQSNEKTQTNRTEETDKNGGKREVKENSNDNEVVVIDDGNNKHPLVAGQRKPEIRGVLVVAEGADSPTIRSWIMEAVSTVLNVPTYKVQVLPRTAKEAP</sequence>